<keyword evidence="3 6" id="KW-0687">Ribonucleoprotein</keyword>
<evidence type="ECO:0000256" key="1">
    <source>
        <dbReference type="ARBA" id="ARBA00009512"/>
    </source>
</evidence>
<dbReference type="PANTHER" id="PTHR21011">
    <property type="entry name" value="MITOCHONDRIAL 28S RIBOSOMAL PROTEIN S6"/>
    <property type="match status" value="1"/>
</dbReference>
<reference evidence="7 8" key="1">
    <citation type="submission" date="2019-08" db="EMBL/GenBank/DDBJ databases">
        <title>Draft genome sequence of Chryseobacterium sp. Gsoil 183.</title>
        <authorList>
            <person name="Im W.-T."/>
        </authorList>
    </citation>
    <scope>NUCLEOTIDE SEQUENCE [LARGE SCALE GENOMIC DNA]</scope>
    <source>
        <strain evidence="7 8">Gsoil 183</strain>
        <plasmid evidence="7">unnamed1</plasmid>
    </source>
</reference>
<dbReference type="OrthoDB" id="9812702at2"/>
<dbReference type="Gene3D" id="3.30.70.60">
    <property type="match status" value="1"/>
</dbReference>
<dbReference type="RefSeq" id="WP_047385290.1">
    <property type="nucleotide sequence ID" value="NZ_VTRU01000001.1"/>
</dbReference>
<comment type="function">
    <text evidence="4 6">Binds together with bS18 to 16S ribosomal RNA.</text>
</comment>
<dbReference type="InterPro" id="IPR035980">
    <property type="entry name" value="Ribosomal_bS6_sf"/>
</dbReference>
<keyword evidence="2 6" id="KW-0689">Ribosomal protein</keyword>
<sequence length="113" mass="13069">MNNYETVFILTPVLSESQVEEAVNKYVDLIKEKNCEIVARENWGLKKLAYPIQLKKNGFYTLIEFKGEGTVVADLELAFKRDERVIRYLTTKLDKHAIEYAVTRRTKVKAAKA</sequence>
<dbReference type="SUPFAM" id="SSF54995">
    <property type="entry name" value="Ribosomal protein S6"/>
    <property type="match status" value="1"/>
</dbReference>
<dbReference type="InterPro" id="IPR020814">
    <property type="entry name" value="Ribosomal_S6_plastid/chlpt"/>
</dbReference>
<dbReference type="Proteomes" id="UP000323884">
    <property type="component" value="Unassembled WGS sequence"/>
</dbReference>
<accession>A0A5D8ZW73</accession>
<evidence type="ECO:0000313" key="8">
    <source>
        <dbReference type="Proteomes" id="UP000323884"/>
    </source>
</evidence>
<dbReference type="GO" id="GO:0006412">
    <property type="term" value="P:translation"/>
    <property type="evidence" value="ECO:0007669"/>
    <property type="project" value="UniProtKB-UniRule"/>
</dbReference>
<evidence type="ECO:0000256" key="3">
    <source>
        <dbReference type="ARBA" id="ARBA00023274"/>
    </source>
</evidence>
<dbReference type="NCBIfam" id="TIGR00166">
    <property type="entry name" value="S6"/>
    <property type="match status" value="1"/>
</dbReference>
<dbReference type="GO" id="GO:0005737">
    <property type="term" value="C:cytoplasm"/>
    <property type="evidence" value="ECO:0007669"/>
    <property type="project" value="UniProtKB-ARBA"/>
</dbReference>
<evidence type="ECO:0000256" key="4">
    <source>
        <dbReference type="ARBA" id="ARBA00035104"/>
    </source>
</evidence>
<comment type="caution">
    <text evidence="7">The sequence shown here is derived from an EMBL/GenBank/DDBJ whole genome shotgun (WGS) entry which is preliminary data.</text>
</comment>
<keyword evidence="7" id="KW-0614">Plasmid</keyword>
<dbReference type="Pfam" id="PF01250">
    <property type="entry name" value="Ribosomal_S6"/>
    <property type="match status" value="1"/>
</dbReference>
<dbReference type="EMBL" id="VTRU01000001">
    <property type="protein sequence ID" value="TZF98817.1"/>
    <property type="molecule type" value="Genomic_DNA"/>
</dbReference>
<dbReference type="HAMAP" id="MF_00360">
    <property type="entry name" value="Ribosomal_bS6"/>
    <property type="match status" value="1"/>
</dbReference>
<gene>
    <name evidence="6" type="primary">rpsF</name>
    <name evidence="7" type="ORF">FW781_02500</name>
</gene>
<dbReference type="InterPro" id="IPR014717">
    <property type="entry name" value="Transl_elong_EF1B/ribsomal_bS6"/>
</dbReference>
<dbReference type="InterPro" id="IPR000529">
    <property type="entry name" value="Ribosomal_bS6"/>
</dbReference>
<proteinExistence type="inferred from homology"/>
<dbReference type="GO" id="GO:0005840">
    <property type="term" value="C:ribosome"/>
    <property type="evidence" value="ECO:0007669"/>
    <property type="project" value="UniProtKB-KW"/>
</dbReference>
<dbReference type="GO" id="GO:0070181">
    <property type="term" value="F:small ribosomal subunit rRNA binding"/>
    <property type="evidence" value="ECO:0007669"/>
    <property type="project" value="TreeGrafter"/>
</dbReference>
<keyword evidence="6" id="KW-0699">rRNA-binding</keyword>
<evidence type="ECO:0000256" key="6">
    <source>
        <dbReference type="HAMAP-Rule" id="MF_00360"/>
    </source>
</evidence>
<protein>
    <recommendedName>
        <fullName evidence="5 6">Small ribosomal subunit protein bS6</fullName>
    </recommendedName>
</protein>
<dbReference type="GO" id="GO:1990904">
    <property type="term" value="C:ribonucleoprotein complex"/>
    <property type="evidence" value="ECO:0007669"/>
    <property type="project" value="UniProtKB-KW"/>
</dbReference>
<dbReference type="PANTHER" id="PTHR21011:SF1">
    <property type="entry name" value="SMALL RIBOSOMAL SUBUNIT PROTEIN BS6M"/>
    <property type="match status" value="1"/>
</dbReference>
<keyword evidence="8" id="KW-1185">Reference proteome</keyword>
<name>A0A5D8ZW73_9FLAO</name>
<comment type="similarity">
    <text evidence="1 6">Belongs to the bacterial ribosomal protein bS6 family.</text>
</comment>
<organism evidence="7 8">
    <name type="scientific">Chryseobacterium panacisoli</name>
    <dbReference type="NCBI Taxonomy" id="1807141"/>
    <lineage>
        <taxon>Bacteria</taxon>
        <taxon>Pseudomonadati</taxon>
        <taxon>Bacteroidota</taxon>
        <taxon>Flavobacteriia</taxon>
        <taxon>Flavobacteriales</taxon>
        <taxon>Weeksellaceae</taxon>
        <taxon>Chryseobacterium group</taxon>
        <taxon>Chryseobacterium</taxon>
    </lineage>
</organism>
<evidence type="ECO:0000313" key="7">
    <source>
        <dbReference type="EMBL" id="TZF98817.1"/>
    </source>
</evidence>
<dbReference type="GO" id="GO:0003735">
    <property type="term" value="F:structural constituent of ribosome"/>
    <property type="evidence" value="ECO:0007669"/>
    <property type="project" value="InterPro"/>
</dbReference>
<evidence type="ECO:0000256" key="5">
    <source>
        <dbReference type="ARBA" id="ARBA00035294"/>
    </source>
</evidence>
<keyword evidence="6" id="KW-0694">RNA-binding</keyword>
<geneLocation type="plasmid" evidence="7">
    <name>unnamed1</name>
</geneLocation>
<evidence type="ECO:0000256" key="2">
    <source>
        <dbReference type="ARBA" id="ARBA00022980"/>
    </source>
</evidence>
<dbReference type="CDD" id="cd00473">
    <property type="entry name" value="bS6"/>
    <property type="match status" value="1"/>
</dbReference>
<dbReference type="AlphaFoldDB" id="A0A5D8ZW73"/>